<evidence type="ECO:0000313" key="7">
    <source>
        <dbReference type="EMBL" id="CAD8202152.1"/>
    </source>
</evidence>
<name>A0A8S1XNY5_9CILI</name>
<dbReference type="GO" id="GO:0016567">
    <property type="term" value="P:protein ubiquitination"/>
    <property type="evidence" value="ECO:0007669"/>
    <property type="project" value="TreeGrafter"/>
</dbReference>
<dbReference type="PROSITE" id="PS50089">
    <property type="entry name" value="ZF_RING_2"/>
    <property type="match status" value="1"/>
</dbReference>
<dbReference type="InterPro" id="IPR001841">
    <property type="entry name" value="Znf_RING"/>
</dbReference>
<keyword evidence="5" id="KW-1133">Transmembrane helix</keyword>
<dbReference type="SMART" id="SM00184">
    <property type="entry name" value="RING"/>
    <property type="match status" value="2"/>
</dbReference>
<keyword evidence="5" id="KW-0812">Transmembrane</keyword>
<dbReference type="OrthoDB" id="10009520at2759"/>
<dbReference type="AlphaFoldDB" id="A0A8S1XNY5"/>
<feature type="domain" description="RING-type" evidence="6">
    <location>
        <begin position="495"/>
        <end position="541"/>
    </location>
</feature>
<reference evidence="7" key="1">
    <citation type="submission" date="2021-01" db="EMBL/GenBank/DDBJ databases">
        <authorList>
            <consortium name="Genoscope - CEA"/>
            <person name="William W."/>
        </authorList>
    </citation>
    <scope>NUCLEOTIDE SEQUENCE</scope>
</reference>
<proteinExistence type="predicted"/>
<keyword evidence="2 4" id="KW-0863">Zinc-finger</keyword>
<feature type="transmembrane region" description="Helical" evidence="5">
    <location>
        <begin position="458"/>
        <end position="488"/>
    </location>
</feature>
<evidence type="ECO:0000313" key="8">
    <source>
        <dbReference type="Proteomes" id="UP000689195"/>
    </source>
</evidence>
<organism evidence="7 8">
    <name type="scientific">Paramecium pentaurelia</name>
    <dbReference type="NCBI Taxonomy" id="43138"/>
    <lineage>
        <taxon>Eukaryota</taxon>
        <taxon>Sar</taxon>
        <taxon>Alveolata</taxon>
        <taxon>Ciliophora</taxon>
        <taxon>Intramacronucleata</taxon>
        <taxon>Oligohymenophorea</taxon>
        <taxon>Peniculida</taxon>
        <taxon>Parameciidae</taxon>
        <taxon>Paramecium</taxon>
    </lineage>
</organism>
<keyword evidence="8" id="KW-1185">Reference proteome</keyword>
<evidence type="ECO:0000259" key="6">
    <source>
        <dbReference type="PROSITE" id="PS50089"/>
    </source>
</evidence>
<evidence type="ECO:0000256" key="3">
    <source>
        <dbReference type="ARBA" id="ARBA00022833"/>
    </source>
</evidence>
<evidence type="ECO:0000256" key="4">
    <source>
        <dbReference type="PROSITE-ProRule" id="PRU00175"/>
    </source>
</evidence>
<feature type="transmembrane region" description="Helical" evidence="5">
    <location>
        <begin position="428"/>
        <end position="446"/>
    </location>
</feature>
<protein>
    <recommendedName>
        <fullName evidence="6">RING-type domain-containing protein</fullName>
    </recommendedName>
</protein>
<feature type="transmembrane region" description="Helical" evidence="5">
    <location>
        <begin position="62"/>
        <end position="82"/>
    </location>
</feature>
<dbReference type="PANTHER" id="PTHR14255">
    <property type="entry name" value="CEREBLON"/>
    <property type="match status" value="1"/>
</dbReference>
<feature type="transmembrane region" description="Helical" evidence="5">
    <location>
        <begin position="233"/>
        <end position="254"/>
    </location>
</feature>
<feature type="transmembrane region" description="Helical" evidence="5">
    <location>
        <begin position="134"/>
        <end position="153"/>
    </location>
</feature>
<dbReference type="GO" id="GO:0031464">
    <property type="term" value="C:Cul4A-RING E3 ubiquitin ligase complex"/>
    <property type="evidence" value="ECO:0007669"/>
    <property type="project" value="TreeGrafter"/>
</dbReference>
<accession>A0A8S1XNY5</accession>
<dbReference type="GO" id="GO:0008270">
    <property type="term" value="F:zinc ion binding"/>
    <property type="evidence" value="ECO:0007669"/>
    <property type="project" value="UniProtKB-KW"/>
</dbReference>
<keyword evidence="5" id="KW-0472">Membrane</keyword>
<evidence type="ECO:0000256" key="1">
    <source>
        <dbReference type="ARBA" id="ARBA00022723"/>
    </source>
</evidence>
<feature type="transmembrane region" description="Helical" evidence="5">
    <location>
        <begin position="285"/>
        <end position="306"/>
    </location>
</feature>
<sequence length="749" mass="85449">MSSYSCGSSQYSLFQGTSTLGCRSQTNFCGTFSQCLKVTDKPDPYDYGCCREDYLYPSASNIIVYILIIPIIGIGSLGALGGGVVKRPFLEAVLNFNSGPSGNITACLMFGAQLVNQIIITFQKHPYHPQRPVVNYEVGMIYALAIPLSMQFGEELASYMPLLPVLTLQMMFFIVILPICLLYAKRQEVVEQELDEDFTDSHISMTTAFKGSIQDEAQAALIYKQFLNESHQMLPLIPILITFGSFAVNEAVILSRTTLYQISPYYQQNVNNPNPKLNPCNSWNFYMMILLFAVNILITGLTLLYYRSKEQLKDSVRYKLKERYFTPTRRFFKIYGAGCATGFIAGFLGMAAGLTMFVTMVQFGLVAASAGATANYGYFIVCLQVFVSFMVSDSGMPIGDQFFFYGIGVFWFSQTQDITILVNIKLVIYYFILILPLLSQISQVTLHGEQSKKTDKVFLLLQIYIIPVVDDFIYLLKYLLLIIFAIIYKTSMNKCLICYEDTDFSLNCQHFYCLKCLVKMIQDKLKTLQLKIDDYKCPQCQQKFSVEVFKNTEIYNDLIEYSLQHNCIENLNEDEMIVDCGHEDCNNKFIVSKNAKYSRCPVCKQIYCLNCRKPYESKCCQQAINGKCPRCKIQVFKEEGCNFLKCQSQYCKGQIYFCGICFLILKKEDHYSHFIDNNPYNACRIGKIKPNKQKCPGCLTLNPLQCQIIETLNQCYCKSNICKESLYCLSCSKKIQKNENHECKQCSIM</sequence>
<evidence type="ECO:0000256" key="2">
    <source>
        <dbReference type="ARBA" id="ARBA00022771"/>
    </source>
</evidence>
<dbReference type="InterPro" id="IPR017907">
    <property type="entry name" value="Znf_RING_CS"/>
</dbReference>
<feature type="transmembrane region" description="Helical" evidence="5">
    <location>
        <begin position="159"/>
        <end position="184"/>
    </location>
</feature>
<feature type="transmembrane region" description="Helical" evidence="5">
    <location>
        <begin position="334"/>
        <end position="357"/>
    </location>
</feature>
<dbReference type="Proteomes" id="UP000689195">
    <property type="component" value="Unassembled WGS sequence"/>
</dbReference>
<gene>
    <name evidence="7" type="ORF">PPENT_87.1.T1300067</name>
</gene>
<dbReference type="PROSITE" id="PS00518">
    <property type="entry name" value="ZF_RING_1"/>
    <property type="match status" value="1"/>
</dbReference>
<dbReference type="PANTHER" id="PTHR14255:SF3">
    <property type="entry name" value="SULFITE EXPORTER TAUE_SAFE FAMILY PROTEIN 5-RELATED"/>
    <property type="match status" value="1"/>
</dbReference>
<keyword evidence="3" id="KW-0862">Zinc</keyword>
<keyword evidence="1" id="KW-0479">Metal-binding</keyword>
<comment type="caution">
    <text evidence="7">The sequence shown here is derived from an EMBL/GenBank/DDBJ whole genome shotgun (WGS) entry which is preliminary data.</text>
</comment>
<feature type="transmembrane region" description="Helical" evidence="5">
    <location>
        <begin position="102"/>
        <end position="122"/>
    </location>
</feature>
<dbReference type="EMBL" id="CAJJDO010000130">
    <property type="protein sequence ID" value="CAD8202152.1"/>
    <property type="molecule type" value="Genomic_DNA"/>
</dbReference>
<feature type="transmembrane region" description="Helical" evidence="5">
    <location>
        <begin position="363"/>
        <end position="390"/>
    </location>
</feature>
<evidence type="ECO:0000256" key="5">
    <source>
        <dbReference type="SAM" id="Phobius"/>
    </source>
</evidence>